<dbReference type="InterPro" id="IPR016135">
    <property type="entry name" value="UBQ-conjugating_enzyme/RWD"/>
</dbReference>
<dbReference type="InterPro" id="IPR051838">
    <property type="entry name" value="ARTD_PARP"/>
</dbReference>
<protein>
    <recommendedName>
        <fullName evidence="6">UBC core domain-containing protein</fullName>
    </recommendedName>
</protein>
<name>A0A9W4U6D3_9PLEO</name>
<dbReference type="Proteomes" id="UP001152607">
    <property type="component" value="Unassembled WGS sequence"/>
</dbReference>
<evidence type="ECO:0000256" key="4">
    <source>
        <dbReference type="ARBA" id="ARBA00023027"/>
    </source>
</evidence>
<dbReference type="GO" id="GO:0003950">
    <property type="term" value="F:NAD+ poly-ADP-ribosyltransferase activity"/>
    <property type="evidence" value="ECO:0007669"/>
    <property type="project" value="InterPro"/>
</dbReference>
<gene>
    <name evidence="7" type="ORF">PDIGIT_LOCUS3666</name>
</gene>
<evidence type="ECO:0000256" key="2">
    <source>
        <dbReference type="ARBA" id="ARBA00022679"/>
    </source>
</evidence>
<keyword evidence="2" id="KW-0808">Transferase</keyword>
<proteinExistence type="predicted"/>
<organism evidence="7 8">
    <name type="scientific">Periconia digitata</name>
    <dbReference type="NCBI Taxonomy" id="1303443"/>
    <lineage>
        <taxon>Eukaryota</taxon>
        <taxon>Fungi</taxon>
        <taxon>Dikarya</taxon>
        <taxon>Ascomycota</taxon>
        <taxon>Pezizomycotina</taxon>
        <taxon>Dothideomycetes</taxon>
        <taxon>Pleosporomycetidae</taxon>
        <taxon>Pleosporales</taxon>
        <taxon>Massarineae</taxon>
        <taxon>Periconiaceae</taxon>
        <taxon>Periconia</taxon>
    </lineage>
</organism>
<feature type="region of interest" description="Disordered" evidence="5">
    <location>
        <begin position="275"/>
        <end position="298"/>
    </location>
</feature>
<sequence>MPRRQFKEDLKQAINGVSTTGISNVHEGEDDGVFSFNCTSTDGQVELTVRIPEVYDYPTSHDCMIFAADDAPSNIAASMAAISVGASRKTVLQILEHVSQCLQSRDKDDNIDMVDSQDYDGLQEDSDEEADDFFPDEDHMSQHLESHMSYAPGSSSAKPNEAFINRVRADLWAAKSAGFKVGGLGGLMDGRACYVSLSIRVSKLGISTEAMEAWQLGRNEYLVLIISYPNGYKPAESILNYDTSNAINNFAMRIGVSTTYKPTLQEAIRAFTDLNKGREDRRDEETSGESQSSTEASPRGFRDAFISKSLNGLFADRFAQLLKYRYNGMSWYGAETFYHESLEKTSHSELGLEDRFLNPDDANSAWPSVVMADHIRDCPMTQPQSLPLIGMQFALRHFVRCTEFCLVCFSKLSNDLQAIKPYVCDNKFCLWQYMSLGFGPSIEHEILSQPKVVDLLISFCYHSARMGKLADFPNGLSLMVPSSTAYGTPYNSMGMTANNTIGWRTQPQTTPQEPAPTTASEVAIKMGYNEVTKEIMFADRNVPCPLHTGQWLVIRTDHNPEPPLHCRVTDTSFYPTVSVSEPVQPAIVVDQPPQGVSSYFAQPQLTPNVQNRTPAITSTQPRNNIFQRASFYIYKHNFDELTDSEKRVAIIALLDLLPSVADMKRYLQRRAQSALSAWVDRLPPAGWGVLRWIIASNRACIMQVAQDEIIGRKSSDRLWGMGGWAQFRFAMGAPDKERRFIDAVRQTTQRLDLKYSTLFAWHGSALQNWHSIIREGLHYKDTINGRAFGHGVYHSLDYNTSLGYCVRGYGKEGSWPKSELQVSQAIALNEIVNSPQEFVSKSPHLVVSQLDWIQTRYLFVQIGNQSASTVNGAGPTETKPYDPIDQDPNYTPNGLGGRLIIPKSAVGGSRFINTKTNTSMYNPIEIDGDDDSVATMAEDRDIFSEESEQQSAIGSVGVISTMLDKGKGAVKTGFFHKLMGKSFSQQAPPLTDYVPGKLDYSTLPMLEMPVWATPAATQRLMRDLKELVKVQAKQPQHQLGWHLDEEKITNMYQWIVELHSFDSSLPLAQDMKRMGHKSIVLELRFGKEYPMCPPFVRVIRPRFLGFTQGGGGHVTLGGAMCMELLTNSGWTSVLSIESILLQVRLEMTSTDPRPARLVSGNQDYGVGEAVEAYIRACNQHGWTIPPGFQELAYGGKPSSVQSQY</sequence>
<dbReference type="SUPFAM" id="SSF54495">
    <property type="entry name" value="UBC-like"/>
    <property type="match status" value="1"/>
</dbReference>
<dbReference type="InterPro" id="IPR012317">
    <property type="entry name" value="Poly(ADP-ribose)pol_cat_dom"/>
</dbReference>
<evidence type="ECO:0000313" key="7">
    <source>
        <dbReference type="EMBL" id="CAI6322823.1"/>
    </source>
</evidence>
<keyword evidence="3" id="KW-0548">Nucleotidyltransferase</keyword>
<dbReference type="PANTHER" id="PTHR21328">
    <property type="entry name" value="POLY ADP-RIBOSE POLYMERASE FAMILY, MEMBER PARP"/>
    <property type="match status" value="1"/>
</dbReference>
<dbReference type="OrthoDB" id="109543at2759"/>
<keyword evidence="8" id="KW-1185">Reference proteome</keyword>
<dbReference type="InterPro" id="IPR000608">
    <property type="entry name" value="UBC"/>
</dbReference>
<reference evidence="7" key="1">
    <citation type="submission" date="2023-01" db="EMBL/GenBank/DDBJ databases">
        <authorList>
            <person name="Van Ghelder C."/>
            <person name="Rancurel C."/>
        </authorList>
    </citation>
    <scope>NUCLEOTIDE SEQUENCE</scope>
    <source>
        <strain evidence="7">CNCM I-4278</strain>
    </source>
</reference>
<evidence type="ECO:0000256" key="5">
    <source>
        <dbReference type="SAM" id="MobiDB-lite"/>
    </source>
</evidence>
<feature type="region of interest" description="Disordered" evidence="5">
    <location>
        <begin position="109"/>
        <end position="136"/>
    </location>
</feature>
<evidence type="ECO:0000256" key="1">
    <source>
        <dbReference type="ARBA" id="ARBA00022676"/>
    </source>
</evidence>
<feature type="compositionally biased region" description="Acidic residues" evidence="5">
    <location>
        <begin position="111"/>
        <end position="135"/>
    </location>
</feature>
<dbReference type="EMBL" id="CAOQHR010000002">
    <property type="protein sequence ID" value="CAI6322823.1"/>
    <property type="molecule type" value="Genomic_DNA"/>
</dbReference>
<dbReference type="CDD" id="cd23802">
    <property type="entry name" value="UBCc_UBE2Q"/>
    <property type="match status" value="1"/>
</dbReference>
<keyword evidence="4" id="KW-0520">NAD</keyword>
<evidence type="ECO:0000259" key="6">
    <source>
        <dbReference type="PROSITE" id="PS50127"/>
    </source>
</evidence>
<dbReference type="Pfam" id="PF00644">
    <property type="entry name" value="PARP"/>
    <property type="match status" value="1"/>
</dbReference>
<dbReference type="Gene3D" id="3.10.110.10">
    <property type="entry name" value="Ubiquitin Conjugating Enzyme"/>
    <property type="match status" value="1"/>
</dbReference>
<accession>A0A9W4U6D3</accession>
<dbReference type="GO" id="GO:0016779">
    <property type="term" value="F:nucleotidyltransferase activity"/>
    <property type="evidence" value="ECO:0007669"/>
    <property type="project" value="UniProtKB-KW"/>
</dbReference>
<keyword evidence="1" id="KW-0328">Glycosyltransferase</keyword>
<evidence type="ECO:0000256" key="3">
    <source>
        <dbReference type="ARBA" id="ARBA00022695"/>
    </source>
</evidence>
<dbReference type="PROSITE" id="PS50127">
    <property type="entry name" value="UBC_2"/>
    <property type="match status" value="1"/>
</dbReference>
<dbReference type="SUPFAM" id="SSF56399">
    <property type="entry name" value="ADP-ribosylation"/>
    <property type="match status" value="1"/>
</dbReference>
<feature type="domain" description="UBC core" evidence="6">
    <location>
        <begin position="1015"/>
        <end position="1183"/>
    </location>
</feature>
<feature type="compositionally biased region" description="Basic and acidic residues" evidence="5">
    <location>
        <begin position="275"/>
        <end position="285"/>
    </location>
</feature>
<dbReference type="FunFam" id="3.10.110.10:FF:000107">
    <property type="entry name" value="Ubiquitin conjugating enzyme, putative"/>
    <property type="match status" value="1"/>
</dbReference>
<evidence type="ECO:0000313" key="8">
    <source>
        <dbReference type="Proteomes" id="UP001152607"/>
    </source>
</evidence>
<feature type="compositionally biased region" description="Low complexity" evidence="5">
    <location>
        <begin position="288"/>
        <end position="297"/>
    </location>
</feature>
<comment type="caution">
    <text evidence="7">The sequence shown here is derived from an EMBL/GenBank/DDBJ whole genome shotgun (WGS) entry which is preliminary data.</text>
</comment>
<dbReference type="AlphaFoldDB" id="A0A9W4U6D3"/>
<dbReference type="Gene3D" id="3.90.228.10">
    <property type="match status" value="1"/>
</dbReference>